<comment type="subcellular location">
    <subcellularLocation>
        <location evidence="8">Cytoplasm</location>
    </subcellularLocation>
</comment>
<keyword evidence="3 8" id="KW-0418">Kinase</keyword>
<sequence length="286" mass="31664">MKNFLILTNEKKDPGLRISKHIQEYIEKSGGTSYRMCDFTRDIQENINCITDLTECVIVLGGDGTMLHAARLLASHDLPIVGVNLGTLGFLTEIEVPKLFEGLDCLLKDQFIIEERSMLEGTVFHEARPTYHLLALNDIVITRSGFSRIITMRIMVNGKFLDDFAADGVIISTPTGSTGYNLSAGGPVVNPKAKVILVTPICPHSLHAKSMVLSEEDEIEIYLENVRENQLEEAYVTFDGQVAQKLNPGDVLKIGNSSKSARIIKVNGDSFYETLRVKVGGNYEEK</sequence>
<dbReference type="PANTHER" id="PTHR20275:SF0">
    <property type="entry name" value="NAD KINASE"/>
    <property type="match status" value="1"/>
</dbReference>
<feature type="binding site" evidence="8">
    <location>
        <position position="68"/>
    </location>
    <ligand>
        <name>NAD(+)</name>
        <dbReference type="ChEBI" id="CHEBI:57540"/>
    </ligand>
</feature>
<name>A0A916Q908_9FIRM</name>
<evidence type="ECO:0000256" key="2">
    <source>
        <dbReference type="ARBA" id="ARBA00022741"/>
    </source>
</evidence>
<feature type="binding site" evidence="8">
    <location>
        <begin position="137"/>
        <end position="138"/>
    </location>
    <ligand>
        <name>NAD(+)</name>
        <dbReference type="ChEBI" id="CHEBI:57540"/>
    </ligand>
</feature>
<dbReference type="FunFam" id="2.60.200.30:FF:000009">
    <property type="entry name" value="Poly(P)/ATP NAD kinase"/>
    <property type="match status" value="1"/>
</dbReference>
<dbReference type="Proteomes" id="UP000613208">
    <property type="component" value="Unassembled WGS sequence"/>
</dbReference>
<evidence type="ECO:0000256" key="4">
    <source>
        <dbReference type="ARBA" id="ARBA00022840"/>
    </source>
</evidence>
<feature type="binding site" evidence="8">
    <location>
        <position position="148"/>
    </location>
    <ligand>
        <name>NAD(+)</name>
        <dbReference type="ChEBI" id="CHEBI:57540"/>
    </ligand>
</feature>
<dbReference type="GO" id="GO:0005524">
    <property type="term" value="F:ATP binding"/>
    <property type="evidence" value="ECO:0007669"/>
    <property type="project" value="UniProtKB-KW"/>
</dbReference>
<dbReference type="InterPro" id="IPR017437">
    <property type="entry name" value="ATP-NAD_kinase_PpnK-typ_C"/>
</dbReference>
<dbReference type="GO" id="GO:0006741">
    <property type="term" value="P:NADP+ biosynthetic process"/>
    <property type="evidence" value="ECO:0007669"/>
    <property type="project" value="UniProtKB-UniRule"/>
</dbReference>
<reference evidence="9" key="1">
    <citation type="submission" date="2020-06" db="EMBL/GenBank/DDBJ databases">
        <title>Characterization of fructooligosaccharide metabolism and fructooligosaccharide-degrading enzymes in human commensal butyrate producers.</title>
        <authorList>
            <person name="Tanno H."/>
            <person name="Fujii T."/>
            <person name="Hirano K."/>
            <person name="Maeno S."/>
            <person name="Tonozuka T."/>
            <person name="Sakamoto M."/>
            <person name="Ohkuma M."/>
            <person name="Tochio T."/>
            <person name="Endo A."/>
        </authorList>
    </citation>
    <scope>NUCLEOTIDE SEQUENCE</scope>
    <source>
        <strain evidence="9">JCM 17466</strain>
    </source>
</reference>
<comment type="cofactor">
    <cofactor evidence="8">
        <name>a divalent metal cation</name>
        <dbReference type="ChEBI" id="CHEBI:60240"/>
    </cofactor>
</comment>
<comment type="function">
    <text evidence="8">Involved in the regulation of the intracellular balance of NAD and NADP, and is a key enzyme in the biosynthesis of NADP. Catalyzes specifically the phosphorylation on 2'-hydroxyl of the adenosine moiety of NAD to yield NADP.</text>
</comment>
<dbReference type="Gene3D" id="2.60.200.30">
    <property type="entry name" value="Probable inorganic polyphosphate/atp-NAD kinase, domain 2"/>
    <property type="match status" value="1"/>
</dbReference>
<feature type="binding site" evidence="8">
    <location>
        <begin position="63"/>
        <end position="64"/>
    </location>
    <ligand>
        <name>NAD(+)</name>
        <dbReference type="ChEBI" id="CHEBI:57540"/>
    </ligand>
</feature>
<gene>
    <name evidence="8" type="primary">nadK</name>
    <name evidence="9" type="ORF">ANBU17_03910</name>
</gene>
<dbReference type="InterPro" id="IPR016064">
    <property type="entry name" value="NAD/diacylglycerol_kinase_sf"/>
</dbReference>
<comment type="catalytic activity">
    <reaction evidence="7 8">
        <text>NAD(+) + ATP = ADP + NADP(+) + H(+)</text>
        <dbReference type="Rhea" id="RHEA:18629"/>
        <dbReference type="ChEBI" id="CHEBI:15378"/>
        <dbReference type="ChEBI" id="CHEBI:30616"/>
        <dbReference type="ChEBI" id="CHEBI:57540"/>
        <dbReference type="ChEBI" id="CHEBI:58349"/>
        <dbReference type="ChEBI" id="CHEBI:456216"/>
        <dbReference type="EC" id="2.7.1.23"/>
    </reaction>
</comment>
<keyword evidence="8" id="KW-0963">Cytoplasm</keyword>
<evidence type="ECO:0000256" key="5">
    <source>
        <dbReference type="ARBA" id="ARBA00022857"/>
    </source>
</evidence>
<feature type="active site" description="Proton acceptor" evidence="8">
    <location>
        <position position="63"/>
    </location>
</feature>
<evidence type="ECO:0000256" key="6">
    <source>
        <dbReference type="ARBA" id="ARBA00023027"/>
    </source>
</evidence>
<evidence type="ECO:0000313" key="10">
    <source>
        <dbReference type="Proteomes" id="UP000613208"/>
    </source>
</evidence>
<feature type="binding site" evidence="8">
    <location>
        <position position="167"/>
    </location>
    <ligand>
        <name>NAD(+)</name>
        <dbReference type="ChEBI" id="CHEBI:57540"/>
    </ligand>
</feature>
<dbReference type="Pfam" id="PF20143">
    <property type="entry name" value="NAD_kinase_C"/>
    <property type="match status" value="1"/>
</dbReference>
<dbReference type="RefSeq" id="WP_201309786.1">
    <property type="nucleotide sequence ID" value="NZ_BLYI01000006.1"/>
</dbReference>
<evidence type="ECO:0000313" key="9">
    <source>
        <dbReference type="EMBL" id="GFO84044.1"/>
    </source>
</evidence>
<proteinExistence type="inferred from homology"/>
<dbReference type="Gene3D" id="3.40.50.10330">
    <property type="entry name" value="Probable inorganic polyphosphate/atp-NAD kinase, domain 1"/>
    <property type="match status" value="1"/>
</dbReference>
<dbReference type="AlphaFoldDB" id="A0A916Q908"/>
<dbReference type="PANTHER" id="PTHR20275">
    <property type="entry name" value="NAD KINASE"/>
    <property type="match status" value="1"/>
</dbReference>
<dbReference type="InterPro" id="IPR017438">
    <property type="entry name" value="ATP-NAD_kinase_N"/>
</dbReference>
<dbReference type="HAMAP" id="MF_00361">
    <property type="entry name" value="NAD_kinase"/>
    <property type="match status" value="1"/>
</dbReference>
<dbReference type="GO" id="GO:0046872">
    <property type="term" value="F:metal ion binding"/>
    <property type="evidence" value="ECO:0007669"/>
    <property type="project" value="UniProtKB-UniRule"/>
</dbReference>
<evidence type="ECO:0000256" key="3">
    <source>
        <dbReference type="ARBA" id="ARBA00022777"/>
    </source>
</evidence>
<dbReference type="EC" id="2.7.1.23" evidence="8"/>
<dbReference type="GO" id="GO:0003951">
    <property type="term" value="F:NAD+ kinase activity"/>
    <property type="evidence" value="ECO:0007669"/>
    <property type="project" value="UniProtKB-UniRule"/>
</dbReference>
<keyword evidence="1 8" id="KW-0808">Transferase</keyword>
<dbReference type="InterPro" id="IPR002504">
    <property type="entry name" value="NADK"/>
</dbReference>
<comment type="caution">
    <text evidence="9">The sequence shown here is derived from an EMBL/GenBank/DDBJ whole genome shotgun (WGS) entry which is preliminary data.</text>
</comment>
<feature type="binding site" evidence="8">
    <location>
        <begin position="178"/>
        <end position="183"/>
    </location>
    <ligand>
        <name>NAD(+)</name>
        <dbReference type="ChEBI" id="CHEBI:57540"/>
    </ligand>
</feature>
<keyword evidence="6 8" id="KW-0520">NAD</keyword>
<comment type="caution">
    <text evidence="8">Lacks conserved residue(s) required for the propagation of feature annotation.</text>
</comment>
<dbReference type="GO" id="GO:0019674">
    <property type="term" value="P:NAD+ metabolic process"/>
    <property type="evidence" value="ECO:0007669"/>
    <property type="project" value="InterPro"/>
</dbReference>
<accession>A0A916Q908</accession>
<evidence type="ECO:0000256" key="1">
    <source>
        <dbReference type="ARBA" id="ARBA00022679"/>
    </source>
</evidence>
<dbReference type="GO" id="GO:0005737">
    <property type="term" value="C:cytoplasm"/>
    <property type="evidence" value="ECO:0007669"/>
    <property type="project" value="UniProtKB-SubCell"/>
</dbReference>
<evidence type="ECO:0000256" key="7">
    <source>
        <dbReference type="ARBA" id="ARBA00047925"/>
    </source>
</evidence>
<evidence type="ECO:0000256" key="8">
    <source>
        <dbReference type="HAMAP-Rule" id="MF_00361"/>
    </source>
</evidence>
<keyword evidence="10" id="KW-1185">Reference proteome</keyword>
<dbReference type="EMBL" id="BLYI01000006">
    <property type="protein sequence ID" value="GFO84044.1"/>
    <property type="molecule type" value="Genomic_DNA"/>
</dbReference>
<dbReference type="SUPFAM" id="SSF111331">
    <property type="entry name" value="NAD kinase/diacylglycerol kinase-like"/>
    <property type="match status" value="1"/>
</dbReference>
<comment type="similarity">
    <text evidence="8">Belongs to the NAD kinase family.</text>
</comment>
<protein>
    <recommendedName>
        <fullName evidence="8">NAD kinase</fullName>
        <ecNumber evidence="8">2.7.1.23</ecNumber>
    </recommendedName>
    <alternativeName>
        <fullName evidence="8">ATP-dependent NAD kinase</fullName>
    </alternativeName>
</protein>
<feature type="binding site" evidence="8">
    <location>
        <position position="241"/>
    </location>
    <ligand>
        <name>NAD(+)</name>
        <dbReference type="ChEBI" id="CHEBI:57540"/>
    </ligand>
</feature>
<dbReference type="GO" id="GO:0051287">
    <property type="term" value="F:NAD binding"/>
    <property type="evidence" value="ECO:0007669"/>
    <property type="project" value="UniProtKB-ARBA"/>
</dbReference>
<dbReference type="Pfam" id="PF01513">
    <property type="entry name" value="NAD_kinase"/>
    <property type="match status" value="1"/>
</dbReference>
<organism evidence="9 10">
    <name type="scientific">Anaerostipes butyraticus</name>
    <dbReference type="NCBI Taxonomy" id="645466"/>
    <lineage>
        <taxon>Bacteria</taxon>
        <taxon>Bacillati</taxon>
        <taxon>Bacillota</taxon>
        <taxon>Clostridia</taxon>
        <taxon>Lachnospirales</taxon>
        <taxon>Lachnospiraceae</taxon>
        <taxon>Anaerostipes</taxon>
    </lineage>
</organism>
<keyword evidence="2 8" id="KW-0547">Nucleotide-binding</keyword>
<keyword evidence="4 8" id="KW-0067">ATP-binding</keyword>
<keyword evidence="5 8" id="KW-0521">NADP</keyword>